<gene>
    <name evidence="1" type="ORF">C7I55_07815</name>
</gene>
<dbReference type="EMBL" id="PXYI01000002">
    <property type="protein sequence ID" value="PSJ42131.1"/>
    <property type="molecule type" value="Genomic_DNA"/>
</dbReference>
<comment type="caution">
    <text evidence="1">The sequence shown here is derived from an EMBL/GenBank/DDBJ whole genome shotgun (WGS) entry which is preliminary data.</text>
</comment>
<dbReference type="RefSeq" id="WP_106512299.1">
    <property type="nucleotide sequence ID" value="NZ_PXYI01000002.1"/>
</dbReference>
<protein>
    <submittedName>
        <fullName evidence="1">Uncharacterized protein</fullName>
    </submittedName>
</protein>
<proteinExistence type="predicted"/>
<keyword evidence="2" id="KW-1185">Reference proteome</keyword>
<organism evidence="1 2">
    <name type="scientific">Allosphingosinicella deserti</name>
    <dbReference type="NCBI Taxonomy" id="2116704"/>
    <lineage>
        <taxon>Bacteria</taxon>
        <taxon>Pseudomonadati</taxon>
        <taxon>Pseudomonadota</taxon>
        <taxon>Alphaproteobacteria</taxon>
        <taxon>Sphingomonadales</taxon>
        <taxon>Sphingomonadaceae</taxon>
        <taxon>Allosphingosinicella</taxon>
    </lineage>
</organism>
<dbReference type="Proteomes" id="UP000241167">
    <property type="component" value="Unassembled WGS sequence"/>
</dbReference>
<dbReference type="AlphaFoldDB" id="A0A2P7QVY5"/>
<sequence length="86" mass="9468">MASGFDPSARLQSKDGICAYLGHISHAQYDGWRARGIVPGPVTGTNRYDIRQHDHVLDLLAGIIARQQTRKLSPLEEWEAANARAA</sequence>
<reference evidence="1 2" key="1">
    <citation type="submission" date="2018-03" db="EMBL/GenBank/DDBJ databases">
        <title>The draft genome of Sphingosinicella sp. GL-C-18.</title>
        <authorList>
            <person name="Liu L."/>
            <person name="Li L."/>
            <person name="Liang L."/>
            <person name="Zhang X."/>
            <person name="Wang T."/>
        </authorList>
    </citation>
    <scope>NUCLEOTIDE SEQUENCE [LARGE SCALE GENOMIC DNA]</scope>
    <source>
        <strain evidence="1 2">GL-C-18</strain>
    </source>
</reference>
<evidence type="ECO:0000313" key="1">
    <source>
        <dbReference type="EMBL" id="PSJ42131.1"/>
    </source>
</evidence>
<dbReference type="OrthoDB" id="7574435at2"/>
<name>A0A2P7QVY5_9SPHN</name>
<accession>A0A2P7QVY5</accession>
<evidence type="ECO:0000313" key="2">
    <source>
        <dbReference type="Proteomes" id="UP000241167"/>
    </source>
</evidence>